<dbReference type="AlphaFoldDB" id="A0A2N9FB02"/>
<dbReference type="EMBL" id="OIVN01000969">
    <property type="protein sequence ID" value="SPC88076.1"/>
    <property type="molecule type" value="Genomic_DNA"/>
</dbReference>
<protein>
    <submittedName>
        <fullName evidence="1">Uncharacterized protein</fullName>
    </submittedName>
</protein>
<name>A0A2N9FB02_FAGSY</name>
<proteinExistence type="predicted"/>
<accession>A0A2N9FB02</accession>
<evidence type="ECO:0000313" key="1">
    <source>
        <dbReference type="EMBL" id="SPC88076.1"/>
    </source>
</evidence>
<reference evidence="1" key="1">
    <citation type="submission" date="2018-02" db="EMBL/GenBank/DDBJ databases">
        <authorList>
            <person name="Cohen D.B."/>
            <person name="Kent A.D."/>
        </authorList>
    </citation>
    <scope>NUCLEOTIDE SEQUENCE</scope>
</reference>
<gene>
    <name evidence="1" type="ORF">FSB_LOCUS15958</name>
</gene>
<organism evidence="1">
    <name type="scientific">Fagus sylvatica</name>
    <name type="common">Beechnut</name>
    <dbReference type="NCBI Taxonomy" id="28930"/>
    <lineage>
        <taxon>Eukaryota</taxon>
        <taxon>Viridiplantae</taxon>
        <taxon>Streptophyta</taxon>
        <taxon>Embryophyta</taxon>
        <taxon>Tracheophyta</taxon>
        <taxon>Spermatophyta</taxon>
        <taxon>Magnoliopsida</taxon>
        <taxon>eudicotyledons</taxon>
        <taxon>Gunneridae</taxon>
        <taxon>Pentapetalae</taxon>
        <taxon>rosids</taxon>
        <taxon>fabids</taxon>
        <taxon>Fagales</taxon>
        <taxon>Fagaceae</taxon>
        <taxon>Fagus</taxon>
    </lineage>
</organism>
<sequence>MPIWCYGGAVGFERSRSGAVEEPWRMVTGEANRSQSGANSWVLMPIWCCGGAAQSGAVEEPWVLIVGFEWV</sequence>